<evidence type="ECO:0000256" key="2">
    <source>
        <dbReference type="ARBA" id="ARBA00022676"/>
    </source>
</evidence>
<evidence type="ECO:0000256" key="3">
    <source>
        <dbReference type="ARBA" id="ARBA00022679"/>
    </source>
</evidence>
<dbReference type="InterPro" id="IPR029044">
    <property type="entry name" value="Nucleotide-diphossugar_trans"/>
</dbReference>
<evidence type="ECO:0000259" key="4">
    <source>
        <dbReference type="Pfam" id="PF00535"/>
    </source>
</evidence>
<dbReference type="PANTHER" id="PTHR43685:SF5">
    <property type="entry name" value="GLYCOSYLTRANSFERASE EPSE-RELATED"/>
    <property type="match status" value="1"/>
</dbReference>
<dbReference type="Pfam" id="PF00535">
    <property type="entry name" value="Glycos_transf_2"/>
    <property type="match status" value="1"/>
</dbReference>
<name>A0A413NPE7_9BACT</name>
<reference evidence="5 10" key="2">
    <citation type="journal article" date="2019" name="Nat. Med.">
        <title>A library of human gut bacterial isolates paired with longitudinal multiomics data enables mechanistic microbiome research.</title>
        <authorList>
            <person name="Poyet M."/>
            <person name="Groussin M."/>
            <person name="Gibbons S.M."/>
            <person name="Avila-Pacheco J."/>
            <person name="Jiang X."/>
            <person name="Kearney S.M."/>
            <person name="Perrotta A.R."/>
            <person name="Berdy B."/>
            <person name="Zhao S."/>
            <person name="Lieberman T.D."/>
            <person name="Swanson P.K."/>
            <person name="Smith M."/>
            <person name="Roesemann S."/>
            <person name="Alexander J.E."/>
            <person name="Rich S.A."/>
            <person name="Livny J."/>
            <person name="Vlamakis H."/>
            <person name="Clish C."/>
            <person name="Bullock K."/>
            <person name="Deik A."/>
            <person name="Scott J."/>
            <person name="Pierce K.A."/>
            <person name="Xavier R.J."/>
            <person name="Alm E.J."/>
        </authorList>
    </citation>
    <scope>NUCLEOTIDE SEQUENCE [LARGE SCALE GENOMIC DNA]</scope>
    <source>
        <strain evidence="5 10">BIOML-A25</strain>
    </source>
</reference>
<evidence type="ECO:0000256" key="1">
    <source>
        <dbReference type="ARBA" id="ARBA00006739"/>
    </source>
</evidence>
<dbReference type="InterPro" id="IPR001173">
    <property type="entry name" value="Glyco_trans_2-like"/>
</dbReference>
<protein>
    <submittedName>
        <fullName evidence="5 6">Glycosyltransferase</fullName>
    </submittedName>
</protein>
<dbReference type="CDD" id="cd00761">
    <property type="entry name" value="Glyco_tranf_GTA_type"/>
    <property type="match status" value="1"/>
</dbReference>
<evidence type="ECO:0000313" key="7">
    <source>
        <dbReference type="EMBL" id="RHH77607.1"/>
    </source>
</evidence>
<dbReference type="SUPFAM" id="SSF53448">
    <property type="entry name" value="Nucleotide-diphospho-sugar transferases"/>
    <property type="match status" value="2"/>
</dbReference>
<dbReference type="EMBL" id="WNCR01000003">
    <property type="protein sequence ID" value="MTU29045.1"/>
    <property type="molecule type" value="Genomic_DNA"/>
</dbReference>
<comment type="similarity">
    <text evidence="1">Belongs to the glycosyltransferase 2 family.</text>
</comment>
<proteinExistence type="inferred from homology"/>
<keyword evidence="2" id="KW-0328">Glycosyltransferase</keyword>
<evidence type="ECO:0000313" key="6">
    <source>
        <dbReference type="EMBL" id="RGZ50322.1"/>
    </source>
</evidence>
<evidence type="ECO:0000313" key="9">
    <source>
        <dbReference type="Proteomes" id="UP000285173"/>
    </source>
</evidence>
<dbReference type="EMBL" id="QSEF01000004">
    <property type="protein sequence ID" value="RGZ50322.1"/>
    <property type="molecule type" value="Genomic_DNA"/>
</dbReference>
<accession>A0A413NPE7</accession>
<dbReference type="GO" id="GO:0016757">
    <property type="term" value="F:glycosyltransferase activity"/>
    <property type="evidence" value="ECO:0007669"/>
    <property type="project" value="UniProtKB-KW"/>
</dbReference>
<dbReference type="Gene3D" id="3.90.550.10">
    <property type="entry name" value="Spore Coat Polysaccharide Biosynthesis Protein SpsA, Chain A"/>
    <property type="match status" value="2"/>
</dbReference>
<evidence type="ECO:0000313" key="10">
    <source>
        <dbReference type="Proteomes" id="UP000437446"/>
    </source>
</evidence>
<gene>
    <name evidence="7" type="ORF">DW191_08585</name>
    <name evidence="6" type="ORF">DW986_03415</name>
    <name evidence="5" type="ORF">GMD66_07415</name>
</gene>
<dbReference type="EMBL" id="QRKC01000003">
    <property type="protein sequence ID" value="RHH77607.1"/>
    <property type="molecule type" value="Genomic_DNA"/>
</dbReference>
<dbReference type="Proteomes" id="UP000285173">
    <property type="component" value="Unassembled WGS sequence"/>
</dbReference>
<dbReference type="RefSeq" id="WP_122202694.1">
    <property type="nucleotide sequence ID" value="NZ_RCYQ01000003.1"/>
</dbReference>
<comment type="caution">
    <text evidence="6">The sequence shown here is derived from an EMBL/GenBank/DDBJ whole genome shotgun (WGS) entry which is preliminary data.</text>
</comment>
<dbReference type="Proteomes" id="UP000437446">
    <property type="component" value="Unassembled WGS sequence"/>
</dbReference>
<sequence>MMISGRLDCQCLNAEETVISDAVTVILTVWKRNHLEEQLSALFGQTTRPVQVRIQQSGHYVDVSEVIEAYRERVRYVCWEDNPGVFGRFESVVEVETPFVYIVDDDIIPGKRFIERALGACKRLNAIISPHGRRLSPDTCRTEMFVGDGYEFQHSFCLEDTEVDFGNNAWFFRQEWIGYFLSEKPLYRNNGEDIHLSAMCKLLGNIPTYIPRQIVPVESGNVKRYYSADEYALHRKPLFNKERVEVVERFRNIGWHLQLEKKDVEQQEDRSCAISVVMAVVEKDAGMAIQSILQQTWEDFELILVCTDKSAISVNEEDKRIRWIETEEELSKYVLLNIGCGMAKGKYICMMESGYVSFPDRLQSQYEFMEEEHEVVAAGETLDSKSLFLPSVIVRRDVLHRVKYYDESIGNLAENDLLYRLLQEGSVVLFENVFVSKTE</sequence>
<feature type="domain" description="Glycosyltransferase 2-like" evidence="4">
    <location>
        <begin position="288"/>
        <end position="380"/>
    </location>
</feature>
<organism evidence="6 9">
    <name type="scientific">Parabacteroides merdae</name>
    <dbReference type="NCBI Taxonomy" id="46503"/>
    <lineage>
        <taxon>Bacteria</taxon>
        <taxon>Pseudomonadati</taxon>
        <taxon>Bacteroidota</taxon>
        <taxon>Bacteroidia</taxon>
        <taxon>Bacteroidales</taxon>
        <taxon>Tannerellaceae</taxon>
        <taxon>Parabacteroides</taxon>
    </lineage>
</organism>
<dbReference type="AlphaFoldDB" id="A0A413NPE7"/>
<evidence type="ECO:0000313" key="5">
    <source>
        <dbReference type="EMBL" id="MTU29045.1"/>
    </source>
</evidence>
<reference evidence="8 9" key="1">
    <citation type="submission" date="2018-08" db="EMBL/GenBank/DDBJ databases">
        <title>A genome reference for cultivated species of the human gut microbiota.</title>
        <authorList>
            <person name="Zou Y."/>
            <person name="Xue W."/>
            <person name="Luo G."/>
        </authorList>
    </citation>
    <scope>NUCLEOTIDE SEQUENCE [LARGE SCALE GENOMIC DNA]</scope>
    <source>
        <strain evidence="7 8">AM16-50</strain>
        <strain evidence="6 9">AM50-15</strain>
    </source>
</reference>
<keyword evidence="3 6" id="KW-0808">Transferase</keyword>
<dbReference type="PANTHER" id="PTHR43685">
    <property type="entry name" value="GLYCOSYLTRANSFERASE"/>
    <property type="match status" value="1"/>
</dbReference>
<dbReference type="Proteomes" id="UP000283732">
    <property type="component" value="Unassembled WGS sequence"/>
</dbReference>
<evidence type="ECO:0000313" key="8">
    <source>
        <dbReference type="Proteomes" id="UP000283732"/>
    </source>
</evidence>
<dbReference type="InterPro" id="IPR050834">
    <property type="entry name" value="Glycosyltransf_2"/>
</dbReference>